<keyword evidence="1" id="KW-1133">Transmembrane helix</keyword>
<feature type="transmembrane region" description="Helical" evidence="1">
    <location>
        <begin position="6"/>
        <end position="26"/>
    </location>
</feature>
<dbReference type="EMBL" id="AABL01001368">
    <property type="protein sequence ID" value="EAA16365.1"/>
    <property type="molecule type" value="Genomic_DNA"/>
</dbReference>
<name>Q7RG57_PLAYO</name>
<accession>Q7RG57</accession>
<evidence type="ECO:0000313" key="3">
    <source>
        <dbReference type="Proteomes" id="UP000008553"/>
    </source>
</evidence>
<evidence type="ECO:0000313" key="2">
    <source>
        <dbReference type="EMBL" id="EAA16365.1"/>
    </source>
</evidence>
<gene>
    <name evidence="2" type="ORF">PY04492</name>
</gene>
<comment type="caution">
    <text evidence="2">The sequence shown here is derived from an EMBL/GenBank/DDBJ whole genome shotgun (WGS) entry which is preliminary data.</text>
</comment>
<dbReference type="AlphaFoldDB" id="Q7RG57"/>
<dbReference type="Proteomes" id="UP000008553">
    <property type="component" value="Unassembled WGS sequence"/>
</dbReference>
<keyword evidence="1" id="KW-0472">Membrane</keyword>
<evidence type="ECO:0000256" key="1">
    <source>
        <dbReference type="SAM" id="Phobius"/>
    </source>
</evidence>
<dbReference type="PaxDb" id="73239-Q7RG57"/>
<sequence>MLQFFYASTFLCFNFFMLHFFCYSFFNMWNEAVHYSYKHYVRKEKQRKELYEKIRNARDSGLIPHSEVSH</sequence>
<protein>
    <submittedName>
        <fullName evidence="2">Uncharacterized protein</fullName>
    </submittedName>
</protein>
<keyword evidence="3" id="KW-1185">Reference proteome</keyword>
<reference evidence="2 3" key="1">
    <citation type="journal article" date="2002" name="Nature">
        <title>Genome sequence and comparative analysis of the model rodent malaria parasite Plasmodium yoelii yoelii.</title>
        <authorList>
            <person name="Carlton J.M."/>
            <person name="Angiuoli S.V."/>
            <person name="Suh B.B."/>
            <person name="Kooij T.W."/>
            <person name="Pertea M."/>
            <person name="Silva J.C."/>
            <person name="Ermolaeva M.D."/>
            <person name="Allen J.E."/>
            <person name="Selengut J.D."/>
            <person name="Koo H.L."/>
            <person name="Peterson J.D."/>
            <person name="Pop M."/>
            <person name="Kosack D.S."/>
            <person name="Shumway M.F."/>
            <person name="Bidwell S.L."/>
            <person name="Shallom S.J."/>
            <person name="van Aken S.E."/>
            <person name="Riedmuller S.B."/>
            <person name="Feldblyum T.V."/>
            <person name="Cho J.K."/>
            <person name="Quackenbush J."/>
            <person name="Sedegah M."/>
            <person name="Shoaibi A."/>
            <person name="Cummings L.M."/>
            <person name="Florens L."/>
            <person name="Yates J.R."/>
            <person name="Raine J.D."/>
            <person name="Sinden R.E."/>
            <person name="Harris M.A."/>
            <person name="Cunningham D.A."/>
            <person name="Preiser P.R."/>
            <person name="Bergman L.W."/>
            <person name="Vaidya A.B."/>
            <person name="van Lin L.H."/>
            <person name="Janse C.J."/>
            <person name="Waters A.P."/>
            <person name="Smith H.O."/>
            <person name="White O.R."/>
            <person name="Salzberg S.L."/>
            <person name="Venter J.C."/>
            <person name="Fraser C.M."/>
            <person name="Hoffman S.L."/>
            <person name="Gardner M.J."/>
            <person name="Carucci D.J."/>
        </authorList>
    </citation>
    <scope>NUCLEOTIDE SEQUENCE [LARGE SCALE GENOMIC DNA]</scope>
    <source>
        <strain evidence="2 3">17XNL</strain>
    </source>
</reference>
<keyword evidence="1" id="KW-0812">Transmembrane</keyword>
<proteinExistence type="predicted"/>
<dbReference type="InParanoid" id="Q7RG57"/>
<organism evidence="2 3">
    <name type="scientific">Plasmodium yoelii yoelii</name>
    <dbReference type="NCBI Taxonomy" id="73239"/>
    <lineage>
        <taxon>Eukaryota</taxon>
        <taxon>Sar</taxon>
        <taxon>Alveolata</taxon>
        <taxon>Apicomplexa</taxon>
        <taxon>Aconoidasida</taxon>
        <taxon>Haemosporida</taxon>
        <taxon>Plasmodiidae</taxon>
        <taxon>Plasmodium</taxon>
        <taxon>Plasmodium (Vinckeia)</taxon>
    </lineage>
</organism>